<reference evidence="3" key="2">
    <citation type="submission" date="2023-11" db="UniProtKB">
        <authorList>
            <consortium name="WormBaseParasite"/>
        </authorList>
    </citation>
    <scope>IDENTIFICATION</scope>
    <source>
        <strain evidence="3">Puerto Rican</strain>
    </source>
</reference>
<organism evidence="2 3">
    <name type="scientific">Schistosoma mansoni</name>
    <name type="common">Blood fluke</name>
    <dbReference type="NCBI Taxonomy" id="6183"/>
    <lineage>
        <taxon>Eukaryota</taxon>
        <taxon>Metazoa</taxon>
        <taxon>Spiralia</taxon>
        <taxon>Lophotrochozoa</taxon>
        <taxon>Platyhelminthes</taxon>
        <taxon>Trematoda</taxon>
        <taxon>Digenea</taxon>
        <taxon>Strigeidida</taxon>
        <taxon>Schistosomatoidea</taxon>
        <taxon>Schistosomatidae</taxon>
        <taxon>Schistosoma</taxon>
    </lineage>
</organism>
<evidence type="ECO:0000313" key="3">
    <source>
        <dbReference type="WBParaSite" id="Smp_144495.1"/>
    </source>
</evidence>
<keyword evidence="2" id="KW-1185">Reference proteome</keyword>
<evidence type="ECO:0000313" key="2">
    <source>
        <dbReference type="Proteomes" id="UP000008854"/>
    </source>
</evidence>
<protein>
    <submittedName>
        <fullName evidence="3">Uncharacterized protein</fullName>
    </submittedName>
</protein>
<sequence length="76" mass="8752">MDEVNSHVLYLPPDNVTNFWFYAVLVAMIIFSYFVARGIREIYFETITPNLCRVHQSHKPTSYGSDENGTRTGPHS</sequence>
<proteinExistence type="predicted"/>
<dbReference type="Proteomes" id="UP000008854">
    <property type="component" value="Unassembled WGS sequence"/>
</dbReference>
<dbReference type="AlphaFoldDB" id="A0AA82MQ41"/>
<evidence type="ECO:0000256" key="1">
    <source>
        <dbReference type="SAM" id="Phobius"/>
    </source>
</evidence>
<reference evidence="2" key="1">
    <citation type="journal article" date="2012" name="PLoS Negl. Trop. Dis.">
        <title>A systematically improved high quality genome and transcriptome of the human blood fluke Schistosoma mansoni.</title>
        <authorList>
            <person name="Protasio A.V."/>
            <person name="Tsai I.J."/>
            <person name="Babbage A."/>
            <person name="Nichol S."/>
            <person name="Hunt M."/>
            <person name="Aslett M.A."/>
            <person name="De Silva N."/>
            <person name="Velarde G.S."/>
            <person name="Anderson T.J."/>
            <person name="Clark R.C."/>
            <person name="Davidson C."/>
            <person name="Dillon G.P."/>
            <person name="Holroyd N.E."/>
            <person name="LoVerde P.T."/>
            <person name="Lloyd C."/>
            <person name="McQuillan J."/>
            <person name="Oliveira G."/>
            <person name="Otto T.D."/>
            <person name="Parker-Manuel S.J."/>
            <person name="Quail M.A."/>
            <person name="Wilson R.A."/>
            <person name="Zerlotini A."/>
            <person name="Dunne D.W."/>
            <person name="Berriman M."/>
        </authorList>
    </citation>
    <scope>NUCLEOTIDE SEQUENCE [LARGE SCALE GENOMIC DNA]</scope>
    <source>
        <strain evidence="2">Puerto Rican</strain>
    </source>
</reference>
<feature type="transmembrane region" description="Helical" evidence="1">
    <location>
        <begin position="19"/>
        <end position="36"/>
    </location>
</feature>
<keyword evidence="1" id="KW-0472">Membrane</keyword>
<accession>A0AA82MQ41</accession>
<dbReference type="WBParaSite" id="Smp_144495.1">
    <property type="protein sequence ID" value="Smp_144495.1"/>
    <property type="gene ID" value="Smp_144495"/>
</dbReference>
<keyword evidence="1" id="KW-1133">Transmembrane helix</keyword>
<name>A0AA82MQ41_SCHMA</name>
<keyword evidence="1" id="KW-0812">Transmembrane</keyword>